<evidence type="ECO:0000313" key="12">
    <source>
        <dbReference type="EMBL" id="ORX58627.1"/>
    </source>
</evidence>
<dbReference type="GO" id="GO:0043169">
    <property type="term" value="F:cation binding"/>
    <property type="evidence" value="ECO:0007669"/>
    <property type="project" value="InterPro"/>
</dbReference>
<dbReference type="SUPFAM" id="SSF51011">
    <property type="entry name" value="Glycosyl hydrolase domain"/>
    <property type="match status" value="1"/>
</dbReference>
<organism evidence="12 13">
    <name type="scientific">Piromyces finnis</name>
    <dbReference type="NCBI Taxonomy" id="1754191"/>
    <lineage>
        <taxon>Eukaryota</taxon>
        <taxon>Fungi</taxon>
        <taxon>Fungi incertae sedis</taxon>
        <taxon>Chytridiomycota</taxon>
        <taxon>Chytridiomycota incertae sedis</taxon>
        <taxon>Neocallimastigomycetes</taxon>
        <taxon>Neocallimastigales</taxon>
        <taxon>Neocallimastigaceae</taxon>
        <taxon>Piromyces</taxon>
    </lineage>
</organism>
<dbReference type="InterPro" id="IPR006048">
    <property type="entry name" value="A-amylase/branching_C"/>
</dbReference>
<reference evidence="12 13" key="2">
    <citation type="submission" date="2016-08" db="EMBL/GenBank/DDBJ databases">
        <title>Pervasive Adenine N6-methylation of Active Genes in Fungi.</title>
        <authorList>
            <consortium name="DOE Joint Genome Institute"/>
            <person name="Mondo S.J."/>
            <person name="Dannebaum R.O."/>
            <person name="Kuo R.C."/>
            <person name="Labutti K."/>
            <person name="Haridas S."/>
            <person name="Kuo A."/>
            <person name="Salamov A."/>
            <person name="Ahrendt S.R."/>
            <person name="Lipzen A."/>
            <person name="Sullivan W."/>
            <person name="Andreopoulos W.B."/>
            <person name="Clum A."/>
            <person name="Lindquist E."/>
            <person name="Daum C."/>
            <person name="Ramamoorthy G.K."/>
            <person name="Gryganskyi A."/>
            <person name="Culley D."/>
            <person name="Magnuson J.K."/>
            <person name="James T.Y."/>
            <person name="O'Malley M.A."/>
            <person name="Stajich J.E."/>
            <person name="Spatafora J.W."/>
            <person name="Visel A."/>
            <person name="Grigoriev I.V."/>
        </authorList>
    </citation>
    <scope>NUCLEOTIDE SEQUENCE [LARGE SCALE GENOMIC DNA]</scope>
    <source>
        <strain evidence="13">finn</strain>
    </source>
</reference>
<dbReference type="Gene3D" id="2.60.40.10">
    <property type="entry name" value="Immunoglobulins"/>
    <property type="match status" value="1"/>
</dbReference>
<comment type="similarity">
    <text evidence="3">Belongs to the glycosyl hydrolase 13 family. GlgB subfamily.</text>
</comment>
<evidence type="ECO:0000256" key="7">
    <source>
        <dbReference type="ARBA" id="ARBA00022679"/>
    </source>
</evidence>
<dbReference type="Pfam" id="PF02922">
    <property type="entry name" value="CBM_48"/>
    <property type="match status" value="1"/>
</dbReference>
<evidence type="ECO:0000256" key="9">
    <source>
        <dbReference type="ARBA" id="ARBA00049618"/>
    </source>
</evidence>
<keyword evidence="13" id="KW-1185">Reference proteome</keyword>
<dbReference type="EMBL" id="MCFH01000004">
    <property type="protein sequence ID" value="ORX58627.1"/>
    <property type="molecule type" value="Genomic_DNA"/>
</dbReference>
<evidence type="ECO:0000256" key="6">
    <source>
        <dbReference type="ARBA" id="ARBA00022676"/>
    </source>
</evidence>
<feature type="active site" description="Nucleophile" evidence="10">
    <location>
        <position position="378"/>
    </location>
</feature>
<evidence type="ECO:0000259" key="11">
    <source>
        <dbReference type="SMART" id="SM00642"/>
    </source>
</evidence>
<comment type="pathway">
    <text evidence="2">Glycan biosynthesis; glycogen biosynthesis.</text>
</comment>
<dbReference type="GO" id="GO:0005978">
    <property type="term" value="P:glycogen biosynthetic process"/>
    <property type="evidence" value="ECO:0007669"/>
    <property type="project" value="UniProtKB-UniPathway"/>
</dbReference>
<keyword evidence="12" id="KW-0378">Hydrolase</keyword>
<dbReference type="OrthoDB" id="196493at2759"/>
<dbReference type="Gene3D" id="3.20.20.80">
    <property type="entry name" value="Glycosidases"/>
    <property type="match status" value="1"/>
</dbReference>
<dbReference type="InterPro" id="IPR004193">
    <property type="entry name" value="Glyco_hydro_13_N"/>
</dbReference>
<keyword evidence="7" id="KW-0808">Transferase</keyword>
<dbReference type="Pfam" id="PF00128">
    <property type="entry name" value="Alpha-amylase"/>
    <property type="match status" value="1"/>
</dbReference>
<accession>A0A1Y1VM99</accession>
<dbReference type="InterPro" id="IPR013783">
    <property type="entry name" value="Ig-like_fold"/>
</dbReference>
<feature type="domain" description="Glycosyl hydrolase family 13 catalytic" evidence="11">
    <location>
        <begin position="243"/>
        <end position="590"/>
    </location>
</feature>
<dbReference type="InterPro" id="IPR013780">
    <property type="entry name" value="Glyco_hydro_b"/>
</dbReference>
<gene>
    <name evidence="12" type="ORF">BCR36DRAFT_344101</name>
</gene>
<evidence type="ECO:0000256" key="5">
    <source>
        <dbReference type="ARBA" id="ARBA00020932"/>
    </source>
</evidence>
<comment type="caution">
    <text evidence="12">The sequence shown here is derived from an EMBL/GenBank/DDBJ whole genome shotgun (WGS) entry which is preliminary data.</text>
</comment>
<dbReference type="FunFam" id="2.60.40.10:FF:000250">
    <property type="entry name" value="1,4-alpha-glucan-branching enzyme, chloroplastic/amyloplastic"/>
    <property type="match status" value="1"/>
</dbReference>
<keyword evidence="6" id="KW-0328">Glycosyltransferase</keyword>
<dbReference type="InterPro" id="IPR017853">
    <property type="entry name" value="GH"/>
</dbReference>
<dbReference type="EC" id="2.4.1.18" evidence="4"/>
<dbReference type="Gene3D" id="2.60.40.1180">
    <property type="entry name" value="Golgi alpha-mannosidase II"/>
    <property type="match status" value="1"/>
</dbReference>
<evidence type="ECO:0000256" key="8">
    <source>
        <dbReference type="ARBA" id="ARBA00031979"/>
    </source>
</evidence>
<evidence type="ECO:0000256" key="2">
    <source>
        <dbReference type="ARBA" id="ARBA00004964"/>
    </source>
</evidence>
<dbReference type="GO" id="GO:0005737">
    <property type="term" value="C:cytoplasm"/>
    <property type="evidence" value="ECO:0007669"/>
    <property type="project" value="TreeGrafter"/>
</dbReference>
<dbReference type="STRING" id="1754191.A0A1Y1VM99"/>
<evidence type="ECO:0000256" key="4">
    <source>
        <dbReference type="ARBA" id="ARBA00012541"/>
    </source>
</evidence>
<reference evidence="12 13" key="1">
    <citation type="submission" date="2016-08" db="EMBL/GenBank/DDBJ databases">
        <title>Genomes of anaerobic fungi encode conserved fungal cellulosomes for biomass hydrolysis.</title>
        <authorList>
            <consortium name="DOE Joint Genome Institute"/>
            <person name="Haitjema C.H."/>
            <person name="Gilmore S.P."/>
            <person name="Henske J.K."/>
            <person name="Solomon K.V."/>
            <person name="De Groot R."/>
            <person name="Kuo A."/>
            <person name="Mondo S.J."/>
            <person name="Salamov A.A."/>
            <person name="Labutti K."/>
            <person name="Zhao Z."/>
            <person name="Chiniquy J."/>
            <person name="Barry K."/>
            <person name="Brewer H.M."/>
            <person name="Purvine S.O."/>
            <person name="Wright A.T."/>
            <person name="Boxma B."/>
            <person name="Van Alen T."/>
            <person name="Hackstein J.H."/>
            <person name="Baker S.E."/>
            <person name="Grigoriev I.V."/>
            <person name="O'Malley M.A."/>
        </authorList>
    </citation>
    <scope>NUCLEOTIDE SEQUENCE [LARGE SCALE GENOMIC DNA]</scope>
    <source>
        <strain evidence="13">finn</strain>
    </source>
</reference>
<dbReference type="CDD" id="cd11321">
    <property type="entry name" value="AmyAc_bac_euk_BE"/>
    <property type="match status" value="1"/>
</dbReference>
<evidence type="ECO:0000256" key="10">
    <source>
        <dbReference type="PIRSR" id="PIRSR000463-1"/>
    </source>
</evidence>
<dbReference type="GO" id="GO:0004553">
    <property type="term" value="F:hydrolase activity, hydrolyzing O-glycosyl compounds"/>
    <property type="evidence" value="ECO:0007669"/>
    <property type="project" value="InterPro"/>
</dbReference>
<proteinExistence type="inferred from homology"/>
<dbReference type="InterPro" id="IPR037439">
    <property type="entry name" value="Branching_enzy"/>
</dbReference>
<dbReference type="PIRSF" id="PIRSF000463">
    <property type="entry name" value="GlgB"/>
    <property type="match status" value="1"/>
</dbReference>
<dbReference type="AlphaFoldDB" id="A0A1Y1VM99"/>
<dbReference type="PANTHER" id="PTHR43651:SF3">
    <property type="entry name" value="1,4-ALPHA-GLUCAN-BRANCHING ENZYME"/>
    <property type="match status" value="1"/>
</dbReference>
<feature type="active site" description="Proton donor" evidence="10">
    <location>
        <position position="434"/>
    </location>
</feature>
<dbReference type="GO" id="GO:0003844">
    <property type="term" value="F:1,4-alpha-glucan branching enzyme activity"/>
    <property type="evidence" value="ECO:0007669"/>
    <property type="project" value="UniProtKB-EC"/>
</dbReference>
<dbReference type="SMART" id="SM00642">
    <property type="entry name" value="Aamy"/>
    <property type="match status" value="1"/>
</dbReference>
<name>A0A1Y1VM99_9FUNG</name>
<dbReference type="Proteomes" id="UP000193719">
    <property type="component" value="Unassembled WGS sequence"/>
</dbReference>
<evidence type="ECO:0000256" key="1">
    <source>
        <dbReference type="ARBA" id="ARBA00000826"/>
    </source>
</evidence>
<sequence length="721" mass="84304">MLTVDCSDIEEEMNYNENNVKVTKAYSPNKEFLNSMIPGKDNNIASERIDKLIELDPMLTQFKPQLMKRYNSYLDLKDTIQYYGEGLDKFSMSYKKYGLNKTEDGILYREWAPGAAKAFLTGEFNNWNLTSHEMIRNQNDIFEIFLPNNEDGTSPIKHNTRIKLCLILPNGERVFRIPAWIRRAVQNIKITEIYQGVYWDPPQPYVFKNKSPPKPDRLRIYEAHIGIASPELKIATYKEFTKNVLPRIKYLNYNTLQILAVMEHPYYASFGYQVSSFFAPSSRFGTPEDLMELIDTAHGMGLYVLLDVIHSHACKNTNDGLYRFDGTDHQYFHPFPRGYHAVWKTLLFNYSSLEVLRFLLSNLRYWIEEFHFDGFRFDGVTSMLYLHHGIGGTQFTGNYEEYFSEATDLEALSYLMLANDMIHTLYPNCTTIAEDVSGMPGLCIPLSEGGCGFDYRLGMGIPDMWINFIGSRREEDWSMNDICWTLTNRRNQEKTIAYCECHDQALVGDKTIAFWLMDKEMYDYMSDFSKLTPLIERGIALHKMIRLITSALGGESYLNFIGNEFGHPEWLDFPRKGNNKSFQYARRQFNLPDDPLLRYRYLYEFDRCMNELEEQYGWLNTQQGDIHFTNQIDKVITFERGNLLFVFNFHSWKSFADYKIGTRHVGIHDIILNTDNKKFGGFGRIDESCRHFSQPGRFANRDQYIKAYIPNRTALVFKYSN</sequence>
<evidence type="ECO:0000256" key="3">
    <source>
        <dbReference type="ARBA" id="ARBA00009000"/>
    </source>
</evidence>
<dbReference type="InterPro" id="IPR006047">
    <property type="entry name" value="GH13_cat_dom"/>
</dbReference>
<comment type="function">
    <text evidence="9">Glycogen-branching enzyme participates in the glycogen biosynthetic process along with glycogenin and glycogen synthase. Generates alpha-1,6-glucosidic branches from alpha-1,4-linked glucose chains, to increase solubility of the glycogen polymer.</text>
</comment>
<dbReference type="SUPFAM" id="SSF51445">
    <property type="entry name" value="(Trans)glycosidases"/>
    <property type="match status" value="1"/>
</dbReference>
<dbReference type="PANTHER" id="PTHR43651">
    <property type="entry name" value="1,4-ALPHA-GLUCAN-BRANCHING ENZYME"/>
    <property type="match status" value="1"/>
</dbReference>
<protein>
    <recommendedName>
        <fullName evidence="5">1,4-alpha-glucan-branching enzyme</fullName>
        <ecNumber evidence="4">2.4.1.18</ecNumber>
    </recommendedName>
    <alternativeName>
        <fullName evidence="8">Glycogen-branching enzyme</fullName>
    </alternativeName>
</protein>
<dbReference type="FunFam" id="3.20.20.80:FF:000001">
    <property type="entry name" value="1,4-alpha-glucan branching enzyme"/>
    <property type="match status" value="1"/>
</dbReference>
<dbReference type="CDD" id="cd02854">
    <property type="entry name" value="E_set_GBE_euk_N"/>
    <property type="match status" value="1"/>
</dbReference>
<dbReference type="Pfam" id="PF02806">
    <property type="entry name" value="Alpha-amylase_C"/>
    <property type="match status" value="1"/>
</dbReference>
<dbReference type="UniPathway" id="UPA00164"/>
<comment type="catalytic activity">
    <reaction evidence="1">
        <text>Transfers a segment of a (1-&gt;4)-alpha-D-glucan chain to a primary hydroxy group in a similar glucan chain.</text>
        <dbReference type="EC" id="2.4.1.18"/>
    </reaction>
</comment>
<dbReference type="InterPro" id="IPR014756">
    <property type="entry name" value="Ig_E-set"/>
</dbReference>
<evidence type="ECO:0000313" key="13">
    <source>
        <dbReference type="Proteomes" id="UP000193719"/>
    </source>
</evidence>
<dbReference type="SUPFAM" id="SSF81296">
    <property type="entry name" value="E set domains"/>
    <property type="match status" value="1"/>
</dbReference>